<dbReference type="PANTHER" id="PTHR36974:SF1">
    <property type="entry name" value="DOXX FAMILY MEMBRANE PROTEIN"/>
    <property type="match status" value="1"/>
</dbReference>
<protein>
    <recommendedName>
        <fullName evidence="8">DoxX family membrane protein</fullName>
    </recommendedName>
</protein>
<dbReference type="OrthoDB" id="129693at2"/>
<comment type="subcellular location">
    <subcellularLocation>
        <location evidence="1">Membrane</location>
        <topology evidence="1">Multi-pass membrane protein</topology>
    </subcellularLocation>
</comment>
<feature type="transmembrane region" description="Helical" evidence="5">
    <location>
        <begin position="31"/>
        <end position="48"/>
    </location>
</feature>
<evidence type="ECO:0000256" key="5">
    <source>
        <dbReference type="SAM" id="Phobius"/>
    </source>
</evidence>
<evidence type="ECO:0000256" key="1">
    <source>
        <dbReference type="ARBA" id="ARBA00004141"/>
    </source>
</evidence>
<dbReference type="EMBL" id="RHHQ01000025">
    <property type="protein sequence ID" value="RNB80188.1"/>
    <property type="molecule type" value="Genomic_DNA"/>
</dbReference>
<reference evidence="6 7" key="1">
    <citation type="submission" date="2018-10" db="EMBL/GenBank/DDBJ databases">
        <title>Phylogenomics of Brevibacillus.</title>
        <authorList>
            <person name="Dunlap C."/>
        </authorList>
    </citation>
    <scope>NUCLEOTIDE SEQUENCE [LARGE SCALE GENOMIC DNA]</scope>
    <source>
        <strain evidence="6 7">JCM 15716</strain>
    </source>
</reference>
<dbReference type="InterPro" id="IPR032808">
    <property type="entry name" value="DoxX"/>
</dbReference>
<dbReference type="RefSeq" id="WP_122921172.1">
    <property type="nucleotide sequence ID" value="NZ_RHHQ01000025.1"/>
</dbReference>
<sequence>MAPFLALIISFLVFRLLGFFGWAYVADWQGALRLAVAVMFLLTSSAHWGKRRPDLVRMVPPIFPQAEMLVTFTGWLEILGALAIIFPGTSRYASTGLAILLLMLFPANVYAAQKKLTLGGKPVTPLGLRTILQVVFFAAVVLAGM</sequence>
<gene>
    <name evidence="6" type="ORF">EDM56_27660</name>
</gene>
<keyword evidence="2 5" id="KW-0812">Transmembrane</keyword>
<keyword evidence="3 5" id="KW-1133">Transmembrane helix</keyword>
<proteinExistence type="predicted"/>
<feature type="transmembrane region" description="Helical" evidence="5">
    <location>
        <begin position="92"/>
        <end position="111"/>
    </location>
</feature>
<feature type="transmembrane region" description="Helical" evidence="5">
    <location>
        <begin position="68"/>
        <end position="86"/>
    </location>
</feature>
<organism evidence="6 7">
    <name type="scientific">Brevibacillus fluminis</name>
    <dbReference type="NCBI Taxonomy" id="511487"/>
    <lineage>
        <taxon>Bacteria</taxon>
        <taxon>Bacillati</taxon>
        <taxon>Bacillota</taxon>
        <taxon>Bacilli</taxon>
        <taxon>Bacillales</taxon>
        <taxon>Paenibacillaceae</taxon>
        <taxon>Brevibacillus</taxon>
    </lineage>
</organism>
<keyword evidence="7" id="KW-1185">Reference proteome</keyword>
<accession>A0A3M8CX32</accession>
<evidence type="ECO:0000256" key="4">
    <source>
        <dbReference type="ARBA" id="ARBA00023136"/>
    </source>
</evidence>
<name>A0A3M8CX32_9BACL</name>
<feature type="transmembrane region" description="Helical" evidence="5">
    <location>
        <begin position="123"/>
        <end position="143"/>
    </location>
</feature>
<keyword evidence="4 5" id="KW-0472">Membrane</keyword>
<evidence type="ECO:0000256" key="2">
    <source>
        <dbReference type="ARBA" id="ARBA00022692"/>
    </source>
</evidence>
<evidence type="ECO:0000256" key="3">
    <source>
        <dbReference type="ARBA" id="ARBA00022989"/>
    </source>
</evidence>
<comment type="caution">
    <text evidence="6">The sequence shown here is derived from an EMBL/GenBank/DDBJ whole genome shotgun (WGS) entry which is preliminary data.</text>
</comment>
<evidence type="ECO:0008006" key="8">
    <source>
        <dbReference type="Google" id="ProtNLM"/>
    </source>
</evidence>
<evidence type="ECO:0000313" key="6">
    <source>
        <dbReference type="EMBL" id="RNB80188.1"/>
    </source>
</evidence>
<dbReference type="Proteomes" id="UP000271031">
    <property type="component" value="Unassembled WGS sequence"/>
</dbReference>
<evidence type="ECO:0000313" key="7">
    <source>
        <dbReference type="Proteomes" id="UP000271031"/>
    </source>
</evidence>
<dbReference type="AlphaFoldDB" id="A0A3M8CX32"/>
<dbReference type="Pfam" id="PF07681">
    <property type="entry name" value="DoxX"/>
    <property type="match status" value="1"/>
</dbReference>
<feature type="transmembrane region" description="Helical" evidence="5">
    <location>
        <begin position="5"/>
        <end position="25"/>
    </location>
</feature>
<dbReference type="PANTHER" id="PTHR36974">
    <property type="entry name" value="MEMBRANE PROTEIN-RELATED"/>
    <property type="match status" value="1"/>
</dbReference>